<accession>A0A5N6YSD4</accession>
<organism evidence="1 2">
    <name type="scientific">Aspergillus coremiiformis</name>
    <dbReference type="NCBI Taxonomy" id="138285"/>
    <lineage>
        <taxon>Eukaryota</taxon>
        <taxon>Fungi</taxon>
        <taxon>Dikarya</taxon>
        <taxon>Ascomycota</taxon>
        <taxon>Pezizomycotina</taxon>
        <taxon>Eurotiomycetes</taxon>
        <taxon>Eurotiomycetidae</taxon>
        <taxon>Eurotiales</taxon>
        <taxon>Aspergillaceae</taxon>
        <taxon>Aspergillus</taxon>
        <taxon>Aspergillus subgen. Circumdati</taxon>
    </lineage>
</organism>
<name>A0A5N6YSD4_9EURO</name>
<dbReference type="EMBL" id="ML739505">
    <property type="protein sequence ID" value="KAE8348414.1"/>
    <property type="molecule type" value="Genomic_DNA"/>
</dbReference>
<gene>
    <name evidence="1" type="ORF">BDV28DRAFT_92285</name>
</gene>
<proteinExistence type="predicted"/>
<keyword evidence="2" id="KW-1185">Reference proteome</keyword>
<sequence>MTQSLWRRCTTPVGGPFLYQPTKPSTWRSWSAWSGYAMSMLASSLVASVTLGPGTDVTIWLRRSIGAPEYRSSPLAFSLCLNLRITHINLHEAVSVRLRSRSYPSWSPSKAGCVAPPQHSGSLAPFT</sequence>
<evidence type="ECO:0000313" key="2">
    <source>
        <dbReference type="Proteomes" id="UP000327118"/>
    </source>
</evidence>
<protein>
    <submittedName>
        <fullName evidence="1">Uncharacterized protein</fullName>
    </submittedName>
</protein>
<dbReference type="AlphaFoldDB" id="A0A5N6YSD4"/>
<dbReference type="Proteomes" id="UP000327118">
    <property type="component" value="Unassembled WGS sequence"/>
</dbReference>
<reference evidence="2" key="1">
    <citation type="submission" date="2019-04" db="EMBL/GenBank/DDBJ databases">
        <title>Friends and foes A comparative genomics studyof 23 Aspergillus species from section Flavi.</title>
        <authorList>
            <consortium name="DOE Joint Genome Institute"/>
            <person name="Kjaerbolling I."/>
            <person name="Vesth T."/>
            <person name="Frisvad J.C."/>
            <person name="Nybo J.L."/>
            <person name="Theobald S."/>
            <person name="Kildgaard S."/>
            <person name="Isbrandt T."/>
            <person name="Kuo A."/>
            <person name="Sato A."/>
            <person name="Lyhne E.K."/>
            <person name="Kogle M.E."/>
            <person name="Wiebenga A."/>
            <person name="Kun R.S."/>
            <person name="Lubbers R.J."/>
            <person name="Makela M.R."/>
            <person name="Barry K."/>
            <person name="Chovatia M."/>
            <person name="Clum A."/>
            <person name="Daum C."/>
            <person name="Haridas S."/>
            <person name="He G."/>
            <person name="LaButti K."/>
            <person name="Lipzen A."/>
            <person name="Mondo S."/>
            <person name="Riley R."/>
            <person name="Salamov A."/>
            <person name="Simmons B.A."/>
            <person name="Magnuson J.K."/>
            <person name="Henrissat B."/>
            <person name="Mortensen U.H."/>
            <person name="Larsen T.O."/>
            <person name="Devries R.P."/>
            <person name="Grigoriev I.V."/>
            <person name="Machida M."/>
            <person name="Baker S.E."/>
            <person name="Andersen M.R."/>
        </authorList>
    </citation>
    <scope>NUCLEOTIDE SEQUENCE [LARGE SCALE GENOMIC DNA]</scope>
    <source>
        <strain evidence="2">CBS 553.77</strain>
    </source>
</reference>
<evidence type="ECO:0000313" key="1">
    <source>
        <dbReference type="EMBL" id="KAE8348414.1"/>
    </source>
</evidence>